<dbReference type="GO" id="GO:0000166">
    <property type="term" value="F:nucleotide binding"/>
    <property type="evidence" value="ECO:0007669"/>
    <property type="project" value="InterPro"/>
</dbReference>
<dbReference type="AlphaFoldDB" id="A0A328XWL3"/>
<dbReference type="Proteomes" id="UP000249700">
    <property type="component" value="Unassembled WGS sequence"/>
</dbReference>
<evidence type="ECO:0000313" key="1">
    <source>
        <dbReference type="EMBL" id="RAR64660.1"/>
    </source>
</evidence>
<keyword evidence="1" id="KW-0548">Nucleotidyltransferase</keyword>
<dbReference type="Gene3D" id="3.40.50.300">
    <property type="entry name" value="P-loop containing nucleotide triphosphate hydrolases"/>
    <property type="match status" value="1"/>
</dbReference>
<keyword evidence="1" id="KW-0808">Transferase</keyword>
<dbReference type="GO" id="GO:0043752">
    <property type="term" value="F:adenosylcobinamide kinase activity"/>
    <property type="evidence" value="ECO:0007669"/>
    <property type="project" value="InterPro"/>
</dbReference>
<protein>
    <submittedName>
        <fullName evidence="1">Adenosylcobinamide kinase /adenosylcobinamide-phosphate guanylyltransferase</fullName>
    </submittedName>
</protein>
<comment type="caution">
    <text evidence="1">The sequence shown here is derived from an EMBL/GenBank/DDBJ whole genome shotgun (WGS) entry which is preliminary data.</text>
</comment>
<proteinExistence type="predicted"/>
<dbReference type="SUPFAM" id="SSF52540">
    <property type="entry name" value="P-loop containing nucleoside triphosphate hydrolases"/>
    <property type="match status" value="1"/>
</dbReference>
<dbReference type="GO" id="GO:0009236">
    <property type="term" value="P:cobalamin biosynthetic process"/>
    <property type="evidence" value="ECO:0007669"/>
    <property type="project" value="UniProtKB-UniPathway"/>
</dbReference>
<dbReference type="InterPro" id="IPR027417">
    <property type="entry name" value="P-loop_NTPase"/>
</dbReference>
<gene>
    <name evidence="1" type="ORF">BCL93_101486</name>
</gene>
<name>A0A328XWL3_9GAMM</name>
<accession>A0A328XWL3</accession>
<dbReference type="UniPathway" id="UPA00148">
    <property type="reaction ID" value="UER00236"/>
</dbReference>
<sequence>MQLFIGGACAGKGDIVTARFPGALWLKADDALSDWRDRLVSGRVLVITGWADWLARALADERDDDRLRQRLVDTLQAMIEAEGHTGGQMVLILPEMGRGIVPLAPEDRRLRDLAGWLSQDAASRADAVWYVRHGLARCLKRRSPGERVDSPIRGC</sequence>
<dbReference type="GO" id="GO:0016779">
    <property type="term" value="F:nucleotidyltransferase activity"/>
    <property type="evidence" value="ECO:0007669"/>
    <property type="project" value="UniProtKB-KW"/>
</dbReference>
<dbReference type="InterPro" id="IPR003203">
    <property type="entry name" value="CobU/CobP"/>
</dbReference>
<dbReference type="EMBL" id="QLSX01000001">
    <property type="protein sequence ID" value="RAR64660.1"/>
    <property type="molecule type" value="Genomic_DNA"/>
</dbReference>
<reference evidence="1 2" key="1">
    <citation type="submission" date="2018-06" db="EMBL/GenBank/DDBJ databases">
        <title>Comparative analysis of microorganisms from saline springs in Andes Mountain Range, Colombia.</title>
        <authorList>
            <person name="Rubin E."/>
        </authorList>
    </citation>
    <scope>NUCLEOTIDE SEQUENCE [LARGE SCALE GENOMIC DNA]</scope>
    <source>
        <strain evidence="1 2">USBA-857</strain>
    </source>
</reference>
<organism evidence="1 2">
    <name type="scientific">Onishia taeanensis</name>
    <dbReference type="NCBI Taxonomy" id="284577"/>
    <lineage>
        <taxon>Bacteria</taxon>
        <taxon>Pseudomonadati</taxon>
        <taxon>Pseudomonadota</taxon>
        <taxon>Gammaproteobacteria</taxon>
        <taxon>Oceanospirillales</taxon>
        <taxon>Halomonadaceae</taxon>
        <taxon>Onishia</taxon>
    </lineage>
</organism>
<evidence type="ECO:0000313" key="2">
    <source>
        <dbReference type="Proteomes" id="UP000249700"/>
    </source>
</evidence>
<dbReference type="Pfam" id="PF02283">
    <property type="entry name" value="CobU"/>
    <property type="match status" value="1"/>
</dbReference>
<dbReference type="RefSeq" id="WP_112053497.1">
    <property type="nucleotide sequence ID" value="NZ_QLSX01000001.1"/>
</dbReference>
<dbReference type="OrthoDB" id="9788370at2"/>
<keyword evidence="1" id="KW-0418">Kinase</keyword>